<dbReference type="EMBL" id="CAXAMN010022084">
    <property type="protein sequence ID" value="CAK9066223.1"/>
    <property type="molecule type" value="Genomic_DNA"/>
</dbReference>
<dbReference type="InterPro" id="IPR000073">
    <property type="entry name" value="AB_hydrolase_1"/>
</dbReference>
<feature type="compositionally biased region" description="Basic and acidic residues" evidence="1">
    <location>
        <begin position="375"/>
        <end position="385"/>
    </location>
</feature>
<dbReference type="InterPro" id="IPR029058">
    <property type="entry name" value="AB_hydrolase_fold"/>
</dbReference>
<feature type="domain" description="AB hydrolase-1" evidence="2">
    <location>
        <begin position="62"/>
        <end position="335"/>
    </location>
</feature>
<evidence type="ECO:0000259" key="2">
    <source>
        <dbReference type="Pfam" id="PF00561"/>
    </source>
</evidence>
<name>A0ABP0NR07_9DINO</name>
<accession>A0ABP0NR07</accession>
<proteinExistence type="predicted"/>
<dbReference type="SUPFAM" id="SSF53474">
    <property type="entry name" value="alpha/beta-Hydrolases"/>
    <property type="match status" value="1"/>
</dbReference>
<dbReference type="InterPro" id="IPR050228">
    <property type="entry name" value="Carboxylesterase_BioH"/>
</dbReference>
<evidence type="ECO:0000256" key="1">
    <source>
        <dbReference type="SAM" id="MobiDB-lite"/>
    </source>
</evidence>
<evidence type="ECO:0000313" key="4">
    <source>
        <dbReference type="Proteomes" id="UP001642484"/>
    </source>
</evidence>
<dbReference type="PANTHER" id="PTHR43194:SF2">
    <property type="entry name" value="PEROXISOMAL MEMBRANE PROTEIN LPX1"/>
    <property type="match status" value="1"/>
</dbReference>
<comment type="caution">
    <text evidence="3">The sequence shown here is derived from an EMBL/GenBank/DDBJ whole genome shotgun (WGS) entry which is preliminary data.</text>
</comment>
<dbReference type="Gene3D" id="3.40.50.1820">
    <property type="entry name" value="alpha/beta hydrolase"/>
    <property type="match status" value="1"/>
</dbReference>
<dbReference type="Pfam" id="PF00561">
    <property type="entry name" value="Abhydrolase_1"/>
    <property type="match status" value="1"/>
</dbReference>
<dbReference type="PANTHER" id="PTHR43194">
    <property type="entry name" value="HYDROLASE ALPHA/BETA FOLD FAMILY"/>
    <property type="match status" value="1"/>
</dbReference>
<protein>
    <recommendedName>
        <fullName evidence="2">AB hydrolase-1 domain-containing protein</fullName>
    </recommendedName>
</protein>
<dbReference type="Proteomes" id="UP001642484">
    <property type="component" value="Unassembled WGS sequence"/>
</dbReference>
<organism evidence="3 4">
    <name type="scientific">Durusdinium trenchii</name>
    <dbReference type="NCBI Taxonomy" id="1381693"/>
    <lineage>
        <taxon>Eukaryota</taxon>
        <taxon>Sar</taxon>
        <taxon>Alveolata</taxon>
        <taxon>Dinophyceae</taxon>
        <taxon>Suessiales</taxon>
        <taxon>Symbiodiniaceae</taxon>
        <taxon>Durusdinium</taxon>
    </lineage>
</organism>
<feature type="region of interest" description="Disordered" evidence="1">
    <location>
        <begin position="411"/>
        <end position="457"/>
    </location>
</feature>
<reference evidence="3 4" key="1">
    <citation type="submission" date="2024-02" db="EMBL/GenBank/DDBJ databases">
        <authorList>
            <person name="Chen Y."/>
            <person name="Shah S."/>
            <person name="Dougan E. K."/>
            <person name="Thang M."/>
            <person name="Chan C."/>
        </authorList>
    </citation>
    <scope>NUCLEOTIDE SEQUENCE [LARGE SCALE GENOMIC DNA]</scope>
</reference>
<feature type="region of interest" description="Disordered" evidence="1">
    <location>
        <begin position="364"/>
        <end position="385"/>
    </location>
</feature>
<evidence type="ECO:0000313" key="3">
    <source>
        <dbReference type="EMBL" id="CAK9066223.1"/>
    </source>
</evidence>
<gene>
    <name evidence="3" type="ORF">CCMP2556_LOCUS32510</name>
</gene>
<feature type="compositionally biased region" description="Basic and acidic residues" evidence="1">
    <location>
        <begin position="411"/>
        <end position="429"/>
    </location>
</feature>
<sequence length="912" mass="101877">MGASLGTSEVRPDGARAMRCRSERQVPRCFREVQCPYPQAQVVGSTFGAINYSWLGPENGEVVVCFHGLNGTRMLFQDTAVYLARHGGFRVLTFDLYGHGLSNAPPVDLCPSGACSSCCLPGCCSMSGARGRYDLGFFAEQTADLLHALGLGESRVNLVGFSLGGAVAMAFAHRYPRRVRRMVAISPAGFVPKVPKLYYLLRACWCCLIPLAPHVLCTCWYRKDRFERSLRGDPQAQAMNQEAITNLWSRFVWQLFVKRGVASATLAICDRVNWFNLANLYREVGRHPRPTLLVWGERDNLNPPATVGQKVASFFSNVKLLVIPQAGHIALCDKPAEVIPRILGFLLLPESTSMASVGELLSTLSTRPRPPAHAEAAELQRKEGRAEMPVPMILGNTDPCMAEEMRREIPPELQARELRRPAEQRRPVEASKSAVRWSRPDISSSEEVPQEDRRESEKGCHWTARLKMEMCGQDGCHESEILAFDFQRRLWDFYEGKSSAPPLEEASLIKSMPFDELHGAFQLCPGMVVSGLLLFAEAHYFAFPPPADSRDPLHMAKSYMQFLLNSDREEFETMTEMWPVLEGQHRAELARAEATSRDSSEVPSVDIVIARCSTTLRWLWSLPLPPQARVVVYSKCEERDGNLERQLEGLVGRVAQILVVPMQDEGKWMTGECTAYLRHILNGLADAAPINSLADYTVFIHDDAPRHLKPDFLSIIFRSLTHGSYTADYLNIAHERYVSASTPCLRSLYKLVFGEELQGRLSTYCCGHFIVSSKRIRSVPPERLENLLSAVQQGAYTALAGGLCEVANMPCYVVEYLWHAVLGEPGLLPWRSEDTRLPLALRFEGGRDTRPHFSALDATSPDLRSICLSKPQARCHELPPSCAMSCCDECLRTSLREAYRLLSAFPPTCSRS</sequence>
<keyword evidence="4" id="KW-1185">Reference proteome</keyword>